<gene>
    <name evidence="2" type="ORF">IMCC3088_420</name>
</gene>
<dbReference type="SUPFAM" id="SSF103025">
    <property type="entry name" value="Folate-binding domain"/>
    <property type="match status" value="1"/>
</dbReference>
<dbReference type="InterPro" id="IPR045179">
    <property type="entry name" value="YgfZ/GcvT"/>
</dbReference>
<name>F3KZL4_9GAMM</name>
<organism evidence="2 3">
    <name type="scientific">Aequoribacter fuscus</name>
    <dbReference type="NCBI Taxonomy" id="2518989"/>
    <lineage>
        <taxon>Bacteria</taxon>
        <taxon>Pseudomonadati</taxon>
        <taxon>Pseudomonadota</taxon>
        <taxon>Gammaproteobacteria</taxon>
        <taxon>Cellvibrionales</taxon>
        <taxon>Halieaceae</taxon>
        <taxon>Aequoribacter</taxon>
    </lineage>
</organism>
<dbReference type="PANTHER" id="PTHR22602:SF0">
    <property type="entry name" value="TRANSFERASE CAF17, MITOCHONDRIAL-RELATED"/>
    <property type="match status" value="1"/>
</dbReference>
<evidence type="ECO:0000256" key="1">
    <source>
        <dbReference type="ARBA" id="ARBA00022946"/>
    </source>
</evidence>
<dbReference type="EMBL" id="AEIG01000014">
    <property type="protein sequence ID" value="EGG30443.1"/>
    <property type="molecule type" value="Genomic_DNA"/>
</dbReference>
<evidence type="ECO:0000313" key="2">
    <source>
        <dbReference type="EMBL" id="EGG30443.1"/>
    </source>
</evidence>
<evidence type="ECO:0000313" key="3">
    <source>
        <dbReference type="Proteomes" id="UP000005615"/>
    </source>
</evidence>
<proteinExistence type="predicted"/>
<dbReference type="RefSeq" id="WP_009574855.1">
    <property type="nucleotide sequence ID" value="NZ_AEIG01000014.1"/>
</dbReference>
<sequence>MFKVTPNTYFSALELIGPDAAKTLQGQLTNDVESLRNRKGLDGLLCNLKGRVELVVKVYKHSPEQLTLVVPTANIDALKRRLAPYVAFSKSRLNELNLETYSLVIAPPDSDPIEVPAGLWFGDLGLISPQAINQLTRPYTASSIDEFHHWRIHSGMIQLTPEQSGLYTPQALSLDRLGYVSFKKGCYMGQEIIARLHYKGQSKHQLALLQCSPGLTTESKITSQTGDLVGTVVDAGANRSGYYLASVRPPTDSTAEYFVSDHAADLLKLFSP</sequence>
<accession>F3KZL4</accession>
<keyword evidence="1" id="KW-0809">Transit peptide</keyword>
<dbReference type="Gene3D" id="2.40.30.160">
    <property type="match status" value="1"/>
</dbReference>
<dbReference type="PANTHER" id="PTHR22602">
    <property type="entry name" value="TRANSFERASE CAF17, MITOCHONDRIAL-RELATED"/>
    <property type="match status" value="1"/>
</dbReference>
<dbReference type="OrthoDB" id="9796287at2"/>
<dbReference type="InterPro" id="IPR017703">
    <property type="entry name" value="YgfZ/GCV_T_CS"/>
</dbReference>
<dbReference type="Gene3D" id="3.30.1360.120">
    <property type="entry name" value="Probable tRNA modification gtpase trme, domain 1"/>
    <property type="match status" value="1"/>
</dbReference>
<dbReference type="NCBIfam" id="TIGR03317">
    <property type="entry name" value="ygfZ_signature"/>
    <property type="match status" value="1"/>
</dbReference>
<dbReference type="AlphaFoldDB" id="F3KZL4"/>
<dbReference type="eggNOG" id="COG0354">
    <property type="taxonomic scope" value="Bacteria"/>
</dbReference>
<dbReference type="InterPro" id="IPR027266">
    <property type="entry name" value="TrmE/GcvT-like"/>
</dbReference>
<dbReference type="Proteomes" id="UP000005615">
    <property type="component" value="Unassembled WGS sequence"/>
</dbReference>
<comment type="caution">
    <text evidence="2">The sequence shown here is derived from an EMBL/GenBank/DDBJ whole genome shotgun (WGS) entry which is preliminary data.</text>
</comment>
<protein>
    <submittedName>
        <fullName evidence="2">Folate-dependent protein for Fe/S cluster synthesis/repair in oxidative stress</fullName>
    </submittedName>
</protein>
<reference evidence="2 3" key="1">
    <citation type="journal article" date="2011" name="J. Bacteriol.">
        <title>Genome sequence of strain IMCC3088, a proteorhodopsin-containing marine bacterium belonging to the OM60/NOR5 clade.</title>
        <authorList>
            <person name="Jang Y."/>
            <person name="Oh H.M."/>
            <person name="Kang I."/>
            <person name="Lee K."/>
            <person name="Yang S.J."/>
            <person name="Cho J.C."/>
        </authorList>
    </citation>
    <scope>NUCLEOTIDE SEQUENCE [LARGE SCALE GENOMIC DNA]</scope>
    <source>
        <strain evidence="2 3">IMCC3088</strain>
    </source>
</reference>
<dbReference type="STRING" id="2518989.IMCC3088_420"/>
<keyword evidence="3" id="KW-1185">Reference proteome</keyword>
<dbReference type="GO" id="GO:0016226">
    <property type="term" value="P:iron-sulfur cluster assembly"/>
    <property type="evidence" value="ECO:0007669"/>
    <property type="project" value="TreeGrafter"/>
</dbReference>